<feature type="region of interest" description="Disordered" evidence="1">
    <location>
        <begin position="45"/>
        <end position="102"/>
    </location>
</feature>
<organism evidence="2 3">
    <name type="scientific">Spirulina subsalsa FACHB-351</name>
    <dbReference type="NCBI Taxonomy" id="234711"/>
    <lineage>
        <taxon>Bacteria</taxon>
        <taxon>Bacillati</taxon>
        <taxon>Cyanobacteriota</taxon>
        <taxon>Cyanophyceae</taxon>
        <taxon>Spirulinales</taxon>
        <taxon>Spirulinaceae</taxon>
        <taxon>Spirulina</taxon>
    </lineage>
</organism>
<name>A0ABT3LBX5_9CYAN</name>
<dbReference type="RefSeq" id="WP_265266949.1">
    <property type="nucleotide sequence ID" value="NZ_JAIHOM010000229.1"/>
</dbReference>
<keyword evidence="3" id="KW-1185">Reference proteome</keyword>
<evidence type="ECO:0000313" key="3">
    <source>
        <dbReference type="Proteomes" id="UP001526426"/>
    </source>
</evidence>
<evidence type="ECO:0000256" key="1">
    <source>
        <dbReference type="SAM" id="MobiDB-lite"/>
    </source>
</evidence>
<dbReference type="EMBL" id="JAIHOM010000229">
    <property type="protein sequence ID" value="MCW6039000.1"/>
    <property type="molecule type" value="Genomic_DNA"/>
</dbReference>
<evidence type="ECO:0000313" key="2">
    <source>
        <dbReference type="EMBL" id="MCW6039000.1"/>
    </source>
</evidence>
<protein>
    <submittedName>
        <fullName evidence="2">Uncharacterized protein</fullName>
    </submittedName>
</protein>
<gene>
    <name evidence="2" type="ORF">K4A83_22495</name>
</gene>
<comment type="caution">
    <text evidence="2">The sequence shown here is derived from an EMBL/GenBank/DDBJ whole genome shotgun (WGS) entry which is preliminary data.</text>
</comment>
<sequence length="242" mass="25817">MISFPVVSRAVNRANIAPWGLLCLLLLGGMGCTINVDLGKNRPVAGAPGAENPSENRTPGANSSQPNAPVTRGETSSVPSGSVSVAEVANTPDDTPQLVDGGPMISLSTRYQNQRFSSDLYEQIPWWGEACTVYPVKEVIGSNVCTYSRDYEFADGLLLMAAYGTEGAVAVFRPHQPMTVEAAKKLGWILSKGEVTQNRISEQNETRIVYDETSPLTNSGPTLTLDLEGGQVVKILFGVSTP</sequence>
<proteinExistence type="predicted"/>
<accession>A0ABT3LBX5</accession>
<feature type="compositionally biased region" description="Polar residues" evidence="1">
    <location>
        <begin position="53"/>
        <end position="83"/>
    </location>
</feature>
<dbReference type="Proteomes" id="UP001526426">
    <property type="component" value="Unassembled WGS sequence"/>
</dbReference>
<reference evidence="2 3" key="1">
    <citation type="submission" date="2021-08" db="EMBL/GenBank/DDBJ databases">
        <title>Draft genome sequence of Spirulina subsalsa with high tolerance to salinity and hype-accumulation of phycocyanin.</title>
        <authorList>
            <person name="Pei H."/>
            <person name="Jiang L."/>
        </authorList>
    </citation>
    <scope>NUCLEOTIDE SEQUENCE [LARGE SCALE GENOMIC DNA]</scope>
    <source>
        <strain evidence="2 3">FACHB-351</strain>
    </source>
</reference>